<keyword evidence="1" id="KW-0732">Signal</keyword>
<sequence length="108" mass="12566">MKYSAKALICAVLFFGDINQLKVAAVDMSKCRYCPSTILWQSQPRLEACQRHTLCGTYLVPHNLCQKQVWKTSIRCLNPRCWKVEDYFDCEDDENFHTYAVCPTNGRH</sequence>
<evidence type="ECO:0000313" key="2">
    <source>
        <dbReference type="EMBL" id="KAA1102270.1"/>
    </source>
</evidence>
<comment type="caution">
    <text evidence="2">The sequence shown here is derived from an EMBL/GenBank/DDBJ whole genome shotgun (WGS) entry which is preliminary data.</text>
</comment>
<accession>A0A5B0PNS4</accession>
<protein>
    <submittedName>
        <fullName evidence="2">Uncharacterized protein</fullName>
    </submittedName>
</protein>
<name>A0A5B0PNS4_PUCGR</name>
<dbReference type="EMBL" id="VDEP01000338">
    <property type="protein sequence ID" value="KAA1102270.1"/>
    <property type="molecule type" value="Genomic_DNA"/>
</dbReference>
<evidence type="ECO:0000256" key="1">
    <source>
        <dbReference type="SAM" id="SignalP"/>
    </source>
</evidence>
<dbReference type="Proteomes" id="UP000325313">
    <property type="component" value="Unassembled WGS sequence"/>
</dbReference>
<proteinExistence type="predicted"/>
<feature type="signal peptide" evidence="1">
    <location>
        <begin position="1"/>
        <end position="24"/>
    </location>
</feature>
<evidence type="ECO:0000313" key="3">
    <source>
        <dbReference type="Proteomes" id="UP000325313"/>
    </source>
</evidence>
<dbReference type="AlphaFoldDB" id="A0A5B0PNS4"/>
<organism evidence="2 3">
    <name type="scientific">Puccinia graminis f. sp. tritici</name>
    <dbReference type="NCBI Taxonomy" id="56615"/>
    <lineage>
        <taxon>Eukaryota</taxon>
        <taxon>Fungi</taxon>
        <taxon>Dikarya</taxon>
        <taxon>Basidiomycota</taxon>
        <taxon>Pucciniomycotina</taxon>
        <taxon>Pucciniomycetes</taxon>
        <taxon>Pucciniales</taxon>
        <taxon>Pucciniaceae</taxon>
        <taxon>Puccinia</taxon>
    </lineage>
</organism>
<gene>
    <name evidence="2" type="ORF">PGTUg99_017691</name>
</gene>
<reference evidence="2 3" key="1">
    <citation type="submission" date="2019-05" db="EMBL/GenBank/DDBJ databases">
        <title>Emergence of the Ug99 lineage of the wheat stem rust pathogen through somatic hybridization.</title>
        <authorList>
            <person name="Li F."/>
            <person name="Upadhyaya N.M."/>
            <person name="Sperschneider J."/>
            <person name="Matny O."/>
            <person name="Nguyen-Phuc H."/>
            <person name="Mago R."/>
            <person name="Raley C."/>
            <person name="Miller M.E."/>
            <person name="Silverstein K.A.T."/>
            <person name="Henningsen E."/>
            <person name="Hirsch C.D."/>
            <person name="Visser B."/>
            <person name="Pretorius Z.A."/>
            <person name="Steffenson B.J."/>
            <person name="Schwessinger B."/>
            <person name="Dodds P.N."/>
            <person name="Figueroa M."/>
        </authorList>
    </citation>
    <scope>NUCLEOTIDE SEQUENCE [LARGE SCALE GENOMIC DNA]</scope>
    <source>
        <strain evidence="2 3">Ug99</strain>
    </source>
</reference>
<feature type="chain" id="PRO_5023137081" evidence="1">
    <location>
        <begin position="25"/>
        <end position="108"/>
    </location>
</feature>